<proteinExistence type="evidence at transcript level"/>
<sequence>KQIVAVTLISAFVATTCSAYLLPEETHLTFEEILQAETKRIAEEAVETGLILREVAKELSRDVSETDEYFFRALWAQAKDAVKKAGQKIGSATKDAVDELKSKMNKVADTVKEKAKETALEVMGKIFSKIADSYAAEDFETKTDTFQAFCKKVAEAGERLIKEGRRLSTM</sequence>
<evidence type="ECO:0000256" key="1">
    <source>
        <dbReference type="SAM" id="SignalP"/>
    </source>
</evidence>
<dbReference type="Gene3D" id="1.20.120.20">
    <property type="entry name" value="Apolipoprotein"/>
    <property type="match status" value="1"/>
</dbReference>
<keyword evidence="1" id="KW-0732">Signal</keyword>
<evidence type="ECO:0000313" key="2">
    <source>
        <dbReference type="EMBL" id="JAT91967.1"/>
    </source>
</evidence>
<reference evidence="2" key="1">
    <citation type="journal article" date="2017" name="Front. Cell. Infect. Microbiol.">
        <title>The Distinct Transcriptional Response of the Midgut of Amblyomma sculptum and Amblyomma aureolatum Ticks to Rickettsia rickettsii Correlates to Their Differences in Susceptibility to Infection.</title>
        <authorList>
            <person name="Martins L.A."/>
            <person name="Galletti M.F.B.M."/>
            <person name="Ribeiro J.M."/>
            <person name="Fujita A."/>
            <person name="Costa F.B."/>
            <person name="Labruna M.B."/>
            <person name="Daffre S."/>
            <person name="Fogaca A.C."/>
        </authorList>
    </citation>
    <scope>NUCLEOTIDE SEQUENCE</scope>
</reference>
<name>A0A1E1WY99_9ACAR</name>
<feature type="non-terminal residue" evidence="2">
    <location>
        <position position="1"/>
    </location>
</feature>
<feature type="signal peptide" evidence="1">
    <location>
        <begin position="1"/>
        <end position="19"/>
    </location>
</feature>
<protein>
    <submittedName>
        <fullName evidence="2">Putative secreted protein</fullName>
    </submittedName>
</protein>
<dbReference type="EMBL" id="GFAC01007221">
    <property type="protein sequence ID" value="JAT91967.1"/>
    <property type="molecule type" value="mRNA"/>
</dbReference>
<organism evidence="2">
    <name type="scientific">Amblyomma aureolatum</name>
    <dbReference type="NCBI Taxonomy" id="187763"/>
    <lineage>
        <taxon>Eukaryota</taxon>
        <taxon>Metazoa</taxon>
        <taxon>Ecdysozoa</taxon>
        <taxon>Arthropoda</taxon>
        <taxon>Chelicerata</taxon>
        <taxon>Arachnida</taxon>
        <taxon>Acari</taxon>
        <taxon>Parasitiformes</taxon>
        <taxon>Ixodida</taxon>
        <taxon>Ixodoidea</taxon>
        <taxon>Ixodidae</taxon>
        <taxon>Amblyomminae</taxon>
        <taxon>Amblyomma</taxon>
    </lineage>
</organism>
<dbReference type="AlphaFoldDB" id="A0A1E1WY99"/>
<feature type="chain" id="PRO_5009115765" evidence="1">
    <location>
        <begin position="20"/>
        <end position="170"/>
    </location>
</feature>
<accession>A0A1E1WY99</accession>